<gene>
    <name evidence="1" type="ORF">KP509_35G035200</name>
</gene>
<proteinExistence type="predicted"/>
<accession>A0A8T2QEH4</accession>
<dbReference type="EMBL" id="CM035440">
    <property type="protein sequence ID" value="KAH7282537.1"/>
    <property type="molecule type" value="Genomic_DNA"/>
</dbReference>
<evidence type="ECO:0000313" key="2">
    <source>
        <dbReference type="Proteomes" id="UP000825935"/>
    </source>
</evidence>
<protein>
    <submittedName>
        <fullName evidence="1">Uncharacterized protein</fullName>
    </submittedName>
</protein>
<keyword evidence="2" id="KW-1185">Reference proteome</keyword>
<dbReference type="AlphaFoldDB" id="A0A8T2QEH4"/>
<organism evidence="1 2">
    <name type="scientific">Ceratopteris richardii</name>
    <name type="common">Triangle waterfern</name>
    <dbReference type="NCBI Taxonomy" id="49495"/>
    <lineage>
        <taxon>Eukaryota</taxon>
        <taxon>Viridiplantae</taxon>
        <taxon>Streptophyta</taxon>
        <taxon>Embryophyta</taxon>
        <taxon>Tracheophyta</taxon>
        <taxon>Polypodiopsida</taxon>
        <taxon>Polypodiidae</taxon>
        <taxon>Polypodiales</taxon>
        <taxon>Pteridineae</taxon>
        <taxon>Pteridaceae</taxon>
        <taxon>Parkerioideae</taxon>
        <taxon>Ceratopteris</taxon>
    </lineage>
</organism>
<sequence length="87" mass="9755">MVKFDYLTMLLSCVKPVALPYKLEHGGMGPGPRFAVLEGANFEVQLKLLHGRFYTGLVIIESGQVAHDLGHSRSTIVGKWNRHDRSY</sequence>
<reference evidence="1" key="1">
    <citation type="submission" date="2021-08" db="EMBL/GenBank/DDBJ databases">
        <title>WGS assembly of Ceratopteris richardii.</title>
        <authorList>
            <person name="Marchant D.B."/>
            <person name="Chen G."/>
            <person name="Jenkins J."/>
            <person name="Shu S."/>
            <person name="Leebens-Mack J."/>
            <person name="Grimwood J."/>
            <person name="Schmutz J."/>
            <person name="Soltis P."/>
            <person name="Soltis D."/>
            <person name="Chen Z.-H."/>
        </authorList>
    </citation>
    <scope>NUCLEOTIDE SEQUENCE</scope>
    <source>
        <strain evidence="1">Whitten #5841</strain>
        <tissue evidence="1">Leaf</tissue>
    </source>
</reference>
<name>A0A8T2QEH4_CERRI</name>
<comment type="caution">
    <text evidence="1">The sequence shown here is derived from an EMBL/GenBank/DDBJ whole genome shotgun (WGS) entry which is preliminary data.</text>
</comment>
<dbReference type="Proteomes" id="UP000825935">
    <property type="component" value="Chromosome 35"/>
</dbReference>
<evidence type="ECO:0000313" key="1">
    <source>
        <dbReference type="EMBL" id="KAH7282537.1"/>
    </source>
</evidence>